<dbReference type="PANTHER" id="PTHR14791">
    <property type="entry name" value="BOMB/KIRA PROTEINS"/>
    <property type="match status" value="1"/>
</dbReference>
<organism evidence="6 7">
    <name type="scientific">Colocasia esculenta</name>
    <name type="common">Wild taro</name>
    <name type="synonym">Arum esculentum</name>
    <dbReference type="NCBI Taxonomy" id="4460"/>
    <lineage>
        <taxon>Eukaryota</taxon>
        <taxon>Viridiplantae</taxon>
        <taxon>Streptophyta</taxon>
        <taxon>Embryophyta</taxon>
        <taxon>Tracheophyta</taxon>
        <taxon>Spermatophyta</taxon>
        <taxon>Magnoliopsida</taxon>
        <taxon>Liliopsida</taxon>
        <taxon>Araceae</taxon>
        <taxon>Aroideae</taxon>
        <taxon>Colocasieae</taxon>
        <taxon>Colocasia</taxon>
    </lineage>
</organism>
<dbReference type="PROSITE" id="PS50020">
    <property type="entry name" value="WW_DOMAIN_2"/>
    <property type="match status" value="1"/>
</dbReference>
<feature type="compositionally biased region" description="Acidic residues" evidence="4">
    <location>
        <begin position="102"/>
        <end position="142"/>
    </location>
</feature>
<keyword evidence="3" id="KW-0597">Phosphoprotein</keyword>
<dbReference type="PANTHER" id="PTHR14791:SF29">
    <property type="entry name" value="PROTEIN KIBRA"/>
    <property type="match status" value="1"/>
</dbReference>
<dbReference type="AlphaFoldDB" id="A0A843XBK2"/>
<evidence type="ECO:0000256" key="4">
    <source>
        <dbReference type="SAM" id="MobiDB-lite"/>
    </source>
</evidence>
<name>A0A843XBK2_COLES</name>
<gene>
    <name evidence="6" type="ORF">Taro_049640</name>
</gene>
<evidence type="ECO:0000256" key="2">
    <source>
        <dbReference type="ARBA" id="ARBA00022490"/>
    </source>
</evidence>
<dbReference type="OrthoDB" id="1930512at2759"/>
<accession>A0A843XBK2</accession>
<feature type="domain" description="WW" evidence="5">
    <location>
        <begin position="63"/>
        <end position="97"/>
    </location>
</feature>
<evidence type="ECO:0000313" key="6">
    <source>
        <dbReference type="EMBL" id="MQM16682.1"/>
    </source>
</evidence>
<feature type="compositionally biased region" description="Low complexity" evidence="4">
    <location>
        <begin position="23"/>
        <end position="36"/>
    </location>
</feature>
<comment type="caution">
    <text evidence="6">The sequence shown here is derived from an EMBL/GenBank/DDBJ whole genome shotgun (WGS) entry which is preliminary data.</text>
</comment>
<dbReference type="EMBL" id="NMUH01007119">
    <property type="protein sequence ID" value="MQM16682.1"/>
    <property type="molecule type" value="Genomic_DNA"/>
</dbReference>
<dbReference type="InterPro" id="IPR051105">
    <property type="entry name" value="WWC/KIBRA_Hippo_Reg"/>
</dbReference>
<feature type="compositionally biased region" description="Low complexity" evidence="4">
    <location>
        <begin position="147"/>
        <end position="158"/>
    </location>
</feature>
<evidence type="ECO:0000313" key="7">
    <source>
        <dbReference type="Proteomes" id="UP000652761"/>
    </source>
</evidence>
<sequence>MAAPNIDMIAASLRSCSIGGGAAPSAAASPFPARGRGPAGGLGAAAAEAPVEGDITVELNSDVALPYDWEQCLNLKTGQIYYRNRSTGEKSMEDPRKFVYLSEEDEDDDDGDEADDEDDGSESDEGDDSSEDGEDDTGDSDEFGNCSSAFSSSSSASSRDTIEWGGTGRGPGVGAGSVLVAAGCRVCMMYVMIPKKVERCPRCGGHVLHFPLGGGR</sequence>
<dbReference type="Gene3D" id="2.20.70.10">
    <property type="match status" value="1"/>
</dbReference>
<comment type="subcellular location">
    <subcellularLocation>
        <location evidence="1">Cytoplasm</location>
    </subcellularLocation>
</comment>
<evidence type="ECO:0000259" key="5">
    <source>
        <dbReference type="PROSITE" id="PS50020"/>
    </source>
</evidence>
<dbReference type="InterPro" id="IPR036020">
    <property type="entry name" value="WW_dom_sf"/>
</dbReference>
<dbReference type="Proteomes" id="UP000652761">
    <property type="component" value="Unassembled WGS sequence"/>
</dbReference>
<proteinExistence type="predicted"/>
<protein>
    <recommendedName>
        <fullName evidence="5">WW domain-containing protein</fullName>
    </recommendedName>
</protein>
<feature type="region of interest" description="Disordered" evidence="4">
    <location>
        <begin position="102"/>
        <end position="172"/>
    </location>
</feature>
<dbReference type="InterPro" id="IPR001202">
    <property type="entry name" value="WW_dom"/>
</dbReference>
<keyword evidence="7" id="KW-1185">Reference proteome</keyword>
<feature type="region of interest" description="Disordered" evidence="4">
    <location>
        <begin position="20"/>
        <end position="47"/>
    </location>
</feature>
<evidence type="ECO:0000256" key="3">
    <source>
        <dbReference type="ARBA" id="ARBA00022553"/>
    </source>
</evidence>
<dbReference type="GO" id="GO:0005737">
    <property type="term" value="C:cytoplasm"/>
    <property type="evidence" value="ECO:0007669"/>
    <property type="project" value="UniProtKB-SubCell"/>
</dbReference>
<reference evidence="6" key="1">
    <citation type="submission" date="2017-07" db="EMBL/GenBank/DDBJ databases">
        <title>Taro Niue Genome Assembly and Annotation.</title>
        <authorList>
            <person name="Atibalentja N."/>
            <person name="Keating K."/>
            <person name="Fields C.J."/>
        </authorList>
    </citation>
    <scope>NUCLEOTIDE SEQUENCE</scope>
    <source>
        <strain evidence="6">Niue_2</strain>
        <tissue evidence="6">Leaf</tissue>
    </source>
</reference>
<evidence type="ECO:0000256" key="1">
    <source>
        <dbReference type="ARBA" id="ARBA00004496"/>
    </source>
</evidence>
<dbReference type="SUPFAM" id="SSF51045">
    <property type="entry name" value="WW domain"/>
    <property type="match status" value="1"/>
</dbReference>
<keyword evidence="2" id="KW-0963">Cytoplasm</keyword>